<evidence type="ECO:0000256" key="1">
    <source>
        <dbReference type="SAM" id="SignalP"/>
    </source>
</evidence>
<protein>
    <submittedName>
        <fullName evidence="2">Uncharacterized protein</fullName>
    </submittedName>
</protein>
<organism evidence="2 3">
    <name type="scientific">Stenotrophomonas nematodicola</name>
    <dbReference type="NCBI Taxonomy" id="2656746"/>
    <lineage>
        <taxon>Bacteria</taxon>
        <taxon>Pseudomonadati</taxon>
        <taxon>Pseudomonadota</taxon>
        <taxon>Gammaproteobacteria</taxon>
        <taxon>Lysobacterales</taxon>
        <taxon>Lysobacteraceae</taxon>
        <taxon>Stenotrophomonas</taxon>
    </lineage>
</organism>
<gene>
    <name evidence="2" type="ORF">ACEU0G_000940</name>
</gene>
<keyword evidence="3" id="KW-1185">Reference proteome</keyword>
<evidence type="ECO:0000313" key="2">
    <source>
        <dbReference type="EMBL" id="MFG6111052.1"/>
    </source>
</evidence>
<feature type="chain" id="PRO_5047345628" evidence="1">
    <location>
        <begin position="22"/>
        <end position="167"/>
    </location>
</feature>
<reference evidence="2 3" key="1">
    <citation type="submission" date="2024-09" db="EMBL/GenBank/DDBJ databases">
        <authorList>
            <consortium name="All-Russian atlas of soil microorganisms"/>
            <consortium name="as a basis for the search for new antimicrobial producers and enzymes with unique properties"/>
            <person name="Sokolova E.A."/>
            <person name="Voronina E.N."/>
        </authorList>
    </citation>
    <scope>NUCLEOTIDE SEQUENCE [LARGE SCALE GENOMIC DNA]</scope>
    <source>
        <strain evidence="2 3">AF-22b-331.1</strain>
    </source>
</reference>
<dbReference type="Proteomes" id="UP001605261">
    <property type="component" value="Unassembled WGS sequence"/>
</dbReference>
<name>A0ABW7D1I4_9GAMM</name>
<feature type="signal peptide" evidence="1">
    <location>
        <begin position="1"/>
        <end position="21"/>
    </location>
</feature>
<comment type="caution">
    <text evidence="2">The sequence shown here is derived from an EMBL/GenBank/DDBJ whole genome shotgun (WGS) entry which is preliminary data.</text>
</comment>
<evidence type="ECO:0000313" key="3">
    <source>
        <dbReference type="Proteomes" id="UP001605261"/>
    </source>
</evidence>
<proteinExistence type="predicted"/>
<keyword evidence="1" id="KW-0732">Signal</keyword>
<dbReference type="RefSeq" id="WP_394164455.1">
    <property type="nucleotide sequence ID" value="NZ_JBHGCJ010000016.1"/>
</dbReference>
<sequence length="167" mass="17188">MRHSSCAALAVLLCCTAPALAADIHVQDPVPFSESAYIADNIKAECRMGTQLASALGSSAPAHGNRIVFDSAPVSPGSGRVLQLELVEAQSAGNAFSGHFKSATARGVLFQDGQKVAAVTARRTSRGGAFGGFKGSCDVLERVVTAIGGDLAEWLANPTDNARLGDF</sequence>
<dbReference type="EMBL" id="JBHGCJ010000016">
    <property type="protein sequence ID" value="MFG6111052.1"/>
    <property type="molecule type" value="Genomic_DNA"/>
</dbReference>
<accession>A0ABW7D1I4</accession>